<dbReference type="GO" id="GO:0006508">
    <property type="term" value="P:proteolysis"/>
    <property type="evidence" value="ECO:0007669"/>
    <property type="project" value="UniProtKB-KW"/>
</dbReference>
<evidence type="ECO:0000259" key="14">
    <source>
        <dbReference type="PROSITE" id="PS50030"/>
    </source>
</evidence>
<evidence type="ECO:0000256" key="13">
    <source>
        <dbReference type="RuleBase" id="RU366025"/>
    </source>
</evidence>
<dbReference type="Proteomes" id="UP001219355">
    <property type="component" value="Chromosome 1"/>
</dbReference>
<dbReference type="InterPro" id="IPR028889">
    <property type="entry name" value="USP"/>
</dbReference>
<dbReference type="Pfam" id="PF00443">
    <property type="entry name" value="UCH"/>
    <property type="match status" value="1"/>
</dbReference>
<dbReference type="CDD" id="cd02658">
    <property type="entry name" value="Peptidase_C19B"/>
    <property type="match status" value="1"/>
</dbReference>
<dbReference type="SUPFAM" id="SSF46934">
    <property type="entry name" value="UBA-like"/>
    <property type="match status" value="1"/>
</dbReference>
<keyword evidence="3 13" id="KW-0645">Protease</keyword>
<evidence type="ECO:0000313" key="18">
    <source>
        <dbReference type="Proteomes" id="UP001219355"/>
    </source>
</evidence>
<dbReference type="Pfam" id="PF00627">
    <property type="entry name" value="UBA"/>
    <property type="match status" value="2"/>
</dbReference>
<feature type="domain" description="UBA" evidence="14">
    <location>
        <begin position="599"/>
        <end position="639"/>
    </location>
</feature>
<dbReference type="FunFam" id="3.90.70.10:FF:000144">
    <property type="entry name" value="Ubiquitinyl hydrolase 1"/>
    <property type="match status" value="1"/>
</dbReference>
<evidence type="ECO:0000256" key="11">
    <source>
        <dbReference type="PIRSR" id="PIRSR016308-3"/>
    </source>
</evidence>
<keyword evidence="7 13" id="KW-0378">Hydrolase</keyword>
<name>A0AAF0IGA2_9EURO</name>
<dbReference type="AlphaFoldDB" id="A0AAF0IGA2"/>
<keyword evidence="18" id="KW-1185">Reference proteome</keyword>
<keyword evidence="9 11" id="KW-0862">Zinc</keyword>
<reference evidence="17" key="1">
    <citation type="submission" date="2023-03" db="EMBL/GenBank/DDBJ databases">
        <title>Emydomyces testavorans Genome Sequence.</title>
        <authorList>
            <person name="Hoyer L."/>
        </authorList>
    </citation>
    <scope>NUCLEOTIDE SEQUENCE</scope>
    <source>
        <strain evidence="17">16-2883</strain>
    </source>
</reference>
<dbReference type="PROSITE" id="PS50030">
    <property type="entry name" value="UBA"/>
    <property type="match status" value="2"/>
</dbReference>
<dbReference type="EC" id="3.4.19.12" evidence="13"/>
<dbReference type="SMART" id="SM00290">
    <property type="entry name" value="ZnF_UBP"/>
    <property type="match status" value="1"/>
</dbReference>
<dbReference type="InterPro" id="IPR015940">
    <property type="entry name" value="UBA"/>
</dbReference>
<dbReference type="GO" id="GO:0005634">
    <property type="term" value="C:nucleus"/>
    <property type="evidence" value="ECO:0007669"/>
    <property type="project" value="TreeGrafter"/>
</dbReference>
<dbReference type="InterPro" id="IPR009060">
    <property type="entry name" value="UBA-like_sf"/>
</dbReference>
<evidence type="ECO:0000256" key="6">
    <source>
        <dbReference type="ARBA" id="ARBA00022771"/>
    </source>
</evidence>
<feature type="active site" description="Proton acceptor" evidence="10">
    <location>
        <position position="685"/>
    </location>
</feature>
<keyword evidence="8 13" id="KW-0788">Thiol protease</keyword>
<feature type="binding site" evidence="11">
    <location>
        <position position="123"/>
    </location>
    <ligand>
        <name>Zn(2+)</name>
        <dbReference type="ChEBI" id="CHEBI:29105"/>
    </ligand>
</feature>
<dbReference type="GO" id="GO:0008270">
    <property type="term" value="F:zinc ion binding"/>
    <property type="evidence" value="ECO:0007669"/>
    <property type="project" value="UniProtKB-KW"/>
</dbReference>
<dbReference type="InterPro" id="IPR038765">
    <property type="entry name" value="Papain-like_cys_pep_sf"/>
</dbReference>
<feature type="domain" description="UBP-type" evidence="16">
    <location>
        <begin position="96"/>
        <end position="205"/>
    </location>
</feature>
<evidence type="ECO:0000256" key="2">
    <source>
        <dbReference type="ARBA" id="ARBA00009085"/>
    </source>
</evidence>
<evidence type="ECO:0000256" key="1">
    <source>
        <dbReference type="ARBA" id="ARBA00000707"/>
    </source>
</evidence>
<accession>A0AAF0IGA2</accession>
<dbReference type="Gene3D" id="3.30.40.10">
    <property type="entry name" value="Zinc/RING finger domain, C3HC4 (zinc finger)"/>
    <property type="match status" value="1"/>
</dbReference>
<evidence type="ECO:0000256" key="8">
    <source>
        <dbReference type="ARBA" id="ARBA00022807"/>
    </source>
</evidence>
<feature type="domain" description="UBA" evidence="14">
    <location>
        <begin position="534"/>
        <end position="575"/>
    </location>
</feature>
<dbReference type="PANTHER" id="PTHR24006:SF664">
    <property type="entry name" value="UBIQUITIN CARBOXYL-TERMINAL HYDROLASE"/>
    <property type="match status" value="1"/>
</dbReference>
<proteinExistence type="inferred from homology"/>
<dbReference type="GO" id="GO:0004843">
    <property type="term" value="F:cysteine-type deubiquitinase activity"/>
    <property type="evidence" value="ECO:0007669"/>
    <property type="project" value="UniProtKB-UniRule"/>
</dbReference>
<dbReference type="InterPro" id="IPR013083">
    <property type="entry name" value="Znf_RING/FYVE/PHD"/>
</dbReference>
<dbReference type="SUPFAM" id="SSF57850">
    <property type="entry name" value="RING/U-box"/>
    <property type="match status" value="1"/>
</dbReference>
<comment type="similarity">
    <text evidence="2 13">Belongs to the peptidase C19 family.</text>
</comment>
<dbReference type="InterPro" id="IPR018200">
    <property type="entry name" value="USP_CS"/>
</dbReference>
<dbReference type="GO" id="GO:0016579">
    <property type="term" value="P:protein deubiquitination"/>
    <property type="evidence" value="ECO:0007669"/>
    <property type="project" value="InterPro"/>
</dbReference>
<dbReference type="InterPro" id="IPR001394">
    <property type="entry name" value="Peptidase_C19_UCH"/>
</dbReference>
<dbReference type="EMBL" id="CP120627">
    <property type="protein sequence ID" value="WEW55617.1"/>
    <property type="molecule type" value="Genomic_DNA"/>
</dbReference>
<evidence type="ECO:0000256" key="7">
    <source>
        <dbReference type="ARBA" id="ARBA00022801"/>
    </source>
</evidence>
<feature type="domain" description="USP" evidence="15">
    <location>
        <begin position="247"/>
        <end position="731"/>
    </location>
</feature>
<evidence type="ECO:0000256" key="5">
    <source>
        <dbReference type="ARBA" id="ARBA00022737"/>
    </source>
</evidence>
<evidence type="ECO:0000256" key="12">
    <source>
        <dbReference type="PROSITE-ProRule" id="PRU00502"/>
    </source>
</evidence>
<evidence type="ECO:0000313" key="17">
    <source>
        <dbReference type="EMBL" id="WEW55617.1"/>
    </source>
</evidence>
<feature type="binding site" evidence="11">
    <location>
        <position position="120"/>
    </location>
    <ligand>
        <name>Zn(2+)</name>
        <dbReference type="ChEBI" id="CHEBI:29105"/>
    </ligand>
</feature>
<dbReference type="GO" id="GO:0005829">
    <property type="term" value="C:cytosol"/>
    <property type="evidence" value="ECO:0007669"/>
    <property type="project" value="TreeGrafter"/>
</dbReference>
<dbReference type="InterPro" id="IPR001607">
    <property type="entry name" value="Znf_UBP"/>
</dbReference>
<sequence length="735" mass="81819">MTQFSHLLTAALTILKDDPPGLNRDEPPPKISKLAIAAVAEEDRYDTVVKVICYRCCDDDIDISSSTKLREVVDGVLKAITFSRKEEVKAWELELTSCEHILCLSQGNSDSMQVEQLSHCSQCALKENLWLCLQCGNVGCGRSQFGGVGGNSHALAHANDSTHTVAVKLNSILPEGSADVFCYACGEERIDPDLGTHLAHWGIMVAEQRKTEKSLTEMQIEHNLNWEFTMTTNDGMDLKPIFGPGFTGLRNLGNSCYLASVLQCLFSLKEFERRYFKPREQPPAVSLPAEDVETQLRKIADGLISGRYSVPNSDTVAHTDSQDLAYQRGLSPGMLKHLIGRGHDEFSTMRQQDAFELLLHLFKLISFNKHSEDPNPVSSFRFALEQRLQCLSCGKVRYKVDEQDNISVPVPIRRLKAENRESENESNPAASNFERVSIEECLDIFTGEEIVELTCSGCGSQKGFRKRSLFKTFPQNLIVNARRFELMNWVPTKLDIPVEVSDEPLALNKYLSPGHQEGEALLEDEPSPEKVEFQPNKEAVNMLLSMGFPEIRVIKALHATGNTDTDDALNWLLAHMDDPDIDNPSTLMESGSGGESGTSENEAKIDQLIDMGIERSKALRALKETSGDINRAIDWVFSHLNDSTSCTDEQVSKGAAELPGVSDVSPLFQLHSIICHKGASVHTGHYVAFVRKQIPDGTGDHWVLFNDEKVVEAGDIGEMKQFAYIYFFRRVSETV</sequence>
<dbReference type="PANTHER" id="PTHR24006">
    <property type="entry name" value="UBIQUITIN CARBOXYL-TERMINAL HYDROLASE"/>
    <property type="match status" value="1"/>
</dbReference>
<evidence type="ECO:0000256" key="3">
    <source>
        <dbReference type="ARBA" id="ARBA00022670"/>
    </source>
</evidence>
<evidence type="ECO:0000256" key="4">
    <source>
        <dbReference type="ARBA" id="ARBA00022723"/>
    </source>
</evidence>
<keyword evidence="6 12" id="KW-0863">Zinc-finger</keyword>
<dbReference type="SUPFAM" id="SSF54001">
    <property type="entry name" value="Cysteine proteinases"/>
    <property type="match status" value="1"/>
</dbReference>
<dbReference type="InterPro" id="IPR050164">
    <property type="entry name" value="Peptidase_C19"/>
</dbReference>
<dbReference type="Gene3D" id="1.10.8.10">
    <property type="entry name" value="DNA helicase RuvA subunit, C-terminal domain"/>
    <property type="match status" value="2"/>
</dbReference>
<protein>
    <recommendedName>
        <fullName evidence="13">Ubiquitin carboxyl-terminal hydrolase</fullName>
        <ecNumber evidence="13">3.4.19.12</ecNumber>
    </recommendedName>
</protein>
<keyword evidence="5" id="KW-0677">Repeat</keyword>
<comment type="catalytic activity">
    <reaction evidence="1 13">
        <text>Thiol-dependent hydrolysis of ester, thioester, amide, peptide and isopeptide bonds formed by the C-terminal Gly of ubiquitin (a 76-residue protein attached to proteins as an intracellular targeting signal).</text>
        <dbReference type="EC" id="3.4.19.12"/>
    </reaction>
</comment>
<evidence type="ECO:0000256" key="9">
    <source>
        <dbReference type="ARBA" id="ARBA00022833"/>
    </source>
</evidence>
<evidence type="ECO:0000256" key="10">
    <source>
        <dbReference type="PIRSR" id="PIRSR016308-1"/>
    </source>
</evidence>
<dbReference type="PROSITE" id="PS00972">
    <property type="entry name" value="USP_1"/>
    <property type="match status" value="1"/>
</dbReference>
<keyword evidence="4 11" id="KW-0479">Metal-binding</keyword>
<dbReference type="Pfam" id="PF02148">
    <property type="entry name" value="zf-UBP"/>
    <property type="match status" value="1"/>
</dbReference>
<keyword evidence="13" id="KW-0833">Ubl conjugation pathway</keyword>
<dbReference type="PROSITE" id="PS50271">
    <property type="entry name" value="ZF_UBP"/>
    <property type="match status" value="1"/>
</dbReference>
<gene>
    <name evidence="17" type="primary">ubp14</name>
    <name evidence="17" type="ORF">PRK78_001048</name>
</gene>
<evidence type="ECO:0000259" key="15">
    <source>
        <dbReference type="PROSITE" id="PS50235"/>
    </source>
</evidence>
<dbReference type="FunFam" id="3.30.40.10:FF:000396">
    <property type="entry name" value="Ubiquitin carboxyl-terminal hydrolase"/>
    <property type="match status" value="1"/>
</dbReference>
<dbReference type="PROSITE" id="PS50235">
    <property type="entry name" value="USP_3"/>
    <property type="match status" value="1"/>
</dbReference>
<dbReference type="CDD" id="cd14385">
    <property type="entry name" value="UBA1_spUBP14_like"/>
    <property type="match status" value="1"/>
</dbReference>
<evidence type="ECO:0000259" key="16">
    <source>
        <dbReference type="PROSITE" id="PS50271"/>
    </source>
</evidence>
<dbReference type="Gene3D" id="3.90.70.10">
    <property type="entry name" value="Cysteine proteinases"/>
    <property type="match status" value="1"/>
</dbReference>
<feature type="active site" description="Nucleophile" evidence="10">
    <location>
        <position position="256"/>
    </location>
</feature>
<feature type="binding site" evidence="11">
    <location>
        <position position="140"/>
    </location>
    <ligand>
        <name>Zn(2+)</name>
        <dbReference type="ChEBI" id="CHEBI:29105"/>
    </ligand>
</feature>
<organism evidence="17 18">
    <name type="scientific">Emydomyces testavorans</name>
    <dbReference type="NCBI Taxonomy" id="2070801"/>
    <lineage>
        <taxon>Eukaryota</taxon>
        <taxon>Fungi</taxon>
        <taxon>Dikarya</taxon>
        <taxon>Ascomycota</taxon>
        <taxon>Pezizomycotina</taxon>
        <taxon>Eurotiomycetes</taxon>
        <taxon>Eurotiomycetidae</taxon>
        <taxon>Onygenales</taxon>
        <taxon>Nannizziopsiaceae</taxon>
        <taxon>Emydomyces</taxon>
    </lineage>
</organism>
<feature type="binding site" evidence="11">
    <location>
        <position position="153"/>
    </location>
    <ligand>
        <name>Zn(2+)</name>
        <dbReference type="ChEBI" id="CHEBI:29105"/>
    </ligand>
</feature>
<dbReference type="SMART" id="SM00165">
    <property type="entry name" value="UBA"/>
    <property type="match status" value="2"/>
</dbReference>
<dbReference type="PIRSF" id="PIRSF016308">
    <property type="entry name" value="UBP"/>
    <property type="match status" value="1"/>
</dbReference>
<dbReference type="InterPro" id="IPR016652">
    <property type="entry name" value="Ubiquitinyl_hydrolase"/>
</dbReference>
<dbReference type="PROSITE" id="PS00973">
    <property type="entry name" value="USP_2"/>
    <property type="match status" value="1"/>
</dbReference>